<dbReference type="AlphaFoldDB" id="A0A4P6LY30"/>
<dbReference type="InterPro" id="IPR003313">
    <property type="entry name" value="AraC-bd"/>
</dbReference>
<dbReference type="KEGG" id="bpro:PMF13cell1_02629"/>
<evidence type="ECO:0000259" key="4">
    <source>
        <dbReference type="PROSITE" id="PS01124"/>
    </source>
</evidence>
<evidence type="ECO:0000256" key="2">
    <source>
        <dbReference type="ARBA" id="ARBA00023125"/>
    </source>
</evidence>
<gene>
    <name evidence="5" type="primary">soxS_4</name>
    <name evidence="5" type="ORF">PMF13cell1_02629</name>
</gene>
<dbReference type="Gene3D" id="1.10.10.60">
    <property type="entry name" value="Homeodomain-like"/>
    <property type="match status" value="2"/>
</dbReference>
<dbReference type="PANTHER" id="PTHR43280">
    <property type="entry name" value="ARAC-FAMILY TRANSCRIPTIONAL REGULATOR"/>
    <property type="match status" value="1"/>
</dbReference>
<keyword evidence="1" id="KW-0805">Transcription regulation</keyword>
<dbReference type="GO" id="GO:0003700">
    <property type="term" value="F:DNA-binding transcription factor activity"/>
    <property type="evidence" value="ECO:0007669"/>
    <property type="project" value="InterPro"/>
</dbReference>
<evidence type="ECO:0000256" key="1">
    <source>
        <dbReference type="ARBA" id="ARBA00023015"/>
    </source>
</evidence>
<dbReference type="PANTHER" id="PTHR43280:SF34">
    <property type="entry name" value="ARAC-FAMILY TRANSCRIPTIONAL REGULATOR"/>
    <property type="match status" value="1"/>
</dbReference>
<dbReference type="Proteomes" id="UP000289794">
    <property type="component" value="Chromosome"/>
</dbReference>
<keyword evidence="2" id="KW-0238">DNA-binding</keyword>
<dbReference type="SMART" id="SM00342">
    <property type="entry name" value="HTH_ARAC"/>
    <property type="match status" value="1"/>
</dbReference>
<dbReference type="Pfam" id="PF12833">
    <property type="entry name" value="HTH_18"/>
    <property type="match status" value="1"/>
</dbReference>
<dbReference type="SUPFAM" id="SSF46689">
    <property type="entry name" value="Homeodomain-like"/>
    <property type="match status" value="2"/>
</dbReference>
<evidence type="ECO:0000313" key="6">
    <source>
        <dbReference type="Proteomes" id="UP000289794"/>
    </source>
</evidence>
<protein>
    <submittedName>
        <fullName evidence="5">Regulatory protein SoxS</fullName>
    </submittedName>
</protein>
<dbReference type="RefSeq" id="WP_130180994.1">
    <property type="nucleotide sequence ID" value="NZ_CP035945.1"/>
</dbReference>
<feature type="domain" description="HTH araC/xylS-type" evidence="4">
    <location>
        <begin position="170"/>
        <end position="267"/>
    </location>
</feature>
<evidence type="ECO:0000313" key="5">
    <source>
        <dbReference type="EMBL" id="QBE97076.1"/>
    </source>
</evidence>
<dbReference type="InterPro" id="IPR037923">
    <property type="entry name" value="HTH-like"/>
</dbReference>
<dbReference type="EMBL" id="CP035945">
    <property type="protein sequence ID" value="QBE97076.1"/>
    <property type="molecule type" value="Genomic_DNA"/>
</dbReference>
<reference evidence="5 6" key="1">
    <citation type="submission" date="2019-01" db="EMBL/GenBank/DDBJ databases">
        <title>PMF-metabolizing Aryl O-demethylase.</title>
        <authorList>
            <person name="Kim M."/>
        </authorList>
    </citation>
    <scope>NUCLEOTIDE SEQUENCE [LARGE SCALE GENOMIC DNA]</scope>
    <source>
        <strain evidence="5 6">PMF1</strain>
    </source>
</reference>
<accession>A0A4P6LY30</accession>
<dbReference type="PROSITE" id="PS01124">
    <property type="entry name" value="HTH_ARAC_FAMILY_2"/>
    <property type="match status" value="1"/>
</dbReference>
<dbReference type="InterPro" id="IPR009057">
    <property type="entry name" value="Homeodomain-like_sf"/>
</dbReference>
<evidence type="ECO:0000256" key="3">
    <source>
        <dbReference type="ARBA" id="ARBA00023163"/>
    </source>
</evidence>
<name>A0A4P6LY30_9FIRM</name>
<proteinExistence type="predicted"/>
<dbReference type="GO" id="GO:0043565">
    <property type="term" value="F:sequence-specific DNA binding"/>
    <property type="evidence" value="ECO:0007669"/>
    <property type="project" value="InterPro"/>
</dbReference>
<keyword evidence="3" id="KW-0804">Transcription</keyword>
<sequence>MEIRFFTKEIWQESPFHFHDQMEILLIMSEGENFYIRDKIYPISRGSIFILNSSDLHRSVPKPRSIYQYYSIRFYQEEVEGISTEEFDLLKCFRNHNRFNHMNKLNIDQIDHLLKLINKIEYYLASDCSAFGKDIFAKTLLAEVLVYINFLYDTPLLSQVPSEEQLSAYYPVIDYINEHITEKISLDCLAQNFYVSKYYLSHRFKDLTGMTITDYIIKRRLTLAKSYLRQGFSVMLAGERAGFNSNNHFIHTFTKTVGISPKQYARQYLTLDSYVSPTPPKHDIFTR</sequence>
<organism evidence="5 6">
    <name type="scientific">Blautia producta</name>
    <dbReference type="NCBI Taxonomy" id="33035"/>
    <lineage>
        <taxon>Bacteria</taxon>
        <taxon>Bacillati</taxon>
        <taxon>Bacillota</taxon>
        <taxon>Clostridia</taxon>
        <taxon>Lachnospirales</taxon>
        <taxon>Lachnospiraceae</taxon>
        <taxon>Blautia</taxon>
    </lineage>
</organism>
<dbReference type="Pfam" id="PF02311">
    <property type="entry name" value="AraC_binding"/>
    <property type="match status" value="1"/>
</dbReference>
<dbReference type="InterPro" id="IPR018060">
    <property type="entry name" value="HTH_AraC"/>
</dbReference>
<dbReference type="SUPFAM" id="SSF51215">
    <property type="entry name" value="Regulatory protein AraC"/>
    <property type="match status" value="1"/>
</dbReference>